<dbReference type="RefSeq" id="XP_032831518.1">
    <property type="nucleotide sequence ID" value="XM_032975627.1"/>
</dbReference>
<evidence type="ECO:0000256" key="2">
    <source>
        <dbReference type="SAM" id="MobiDB-lite"/>
    </source>
</evidence>
<keyword evidence="3" id="KW-0472">Membrane</keyword>
<feature type="region of interest" description="Disordered" evidence="2">
    <location>
        <begin position="716"/>
        <end position="775"/>
    </location>
</feature>
<keyword evidence="1" id="KW-0245">EGF-like domain</keyword>
<evidence type="ECO:0000313" key="7">
    <source>
        <dbReference type="RefSeq" id="XP_032831518.1"/>
    </source>
</evidence>
<proteinExistence type="predicted"/>
<comment type="caution">
    <text evidence="1">Lacks conserved residue(s) required for the propagation of feature annotation.</text>
</comment>
<dbReference type="Pfam" id="PF06567">
    <property type="entry name" value="Neural_ProG_Cyt"/>
    <property type="match status" value="1"/>
</dbReference>
<evidence type="ECO:0000256" key="1">
    <source>
        <dbReference type="PROSITE-ProRule" id="PRU00076"/>
    </source>
</evidence>
<dbReference type="InterPro" id="IPR000742">
    <property type="entry name" value="EGF"/>
</dbReference>
<protein>
    <submittedName>
        <fullName evidence="7">Uncharacterized protein LOC116954806 isoform X1</fullName>
    </submittedName>
</protein>
<reference evidence="7" key="1">
    <citation type="submission" date="2025-08" db="UniProtKB">
        <authorList>
            <consortium name="RefSeq"/>
        </authorList>
    </citation>
    <scope>IDENTIFICATION</scope>
    <source>
        <tissue evidence="7">Sperm</tissue>
    </source>
</reference>
<evidence type="ECO:0000259" key="5">
    <source>
        <dbReference type="PROSITE" id="PS50026"/>
    </source>
</evidence>
<dbReference type="AlphaFoldDB" id="A0AAJ7XFN6"/>
<accession>A0AAJ7XFN6</accession>
<dbReference type="Proteomes" id="UP001318040">
    <property type="component" value="Chromosome 56"/>
</dbReference>
<evidence type="ECO:0000256" key="4">
    <source>
        <dbReference type="SAM" id="SignalP"/>
    </source>
</evidence>
<dbReference type="PANTHER" id="PTHR15381">
    <property type="entry name" value="CHONDROITIN SULFATE PROTEOGLYCAN 5 -RELATED"/>
    <property type="match status" value="1"/>
</dbReference>
<feature type="signal peptide" evidence="4">
    <location>
        <begin position="1"/>
        <end position="42"/>
    </location>
</feature>
<name>A0AAJ7XFN6_PETMA</name>
<dbReference type="InterPro" id="IPR009505">
    <property type="entry name" value="Neural_ProG_Cyt"/>
</dbReference>
<evidence type="ECO:0000313" key="6">
    <source>
        <dbReference type="Proteomes" id="UP001318040"/>
    </source>
</evidence>
<feature type="compositionally biased region" description="Basic and acidic residues" evidence="2">
    <location>
        <begin position="754"/>
        <end position="766"/>
    </location>
</feature>
<feature type="region of interest" description="Disordered" evidence="2">
    <location>
        <begin position="91"/>
        <end position="178"/>
    </location>
</feature>
<organism evidence="6 7">
    <name type="scientific">Petromyzon marinus</name>
    <name type="common">Sea lamprey</name>
    <dbReference type="NCBI Taxonomy" id="7757"/>
    <lineage>
        <taxon>Eukaryota</taxon>
        <taxon>Metazoa</taxon>
        <taxon>Chordata</taxon>
        <taxon>Craniata</taxon>
        <taxon>Vertebrata</taxon>
        <taxon>Cyclostomata</taxon>
        <taxon>Hyperoartia</taxon>
        <taxon>Petromyzontiformes</taxon>
        <taxon>Petromyzontidae</taxon>
        <taxon>Petromyzon</taxon>
    </lineage>
</organism>
<dbReference type="KEGG" id="pmrn:116954806"/>
<keyword evidence="3" id="KW-1133">Transmembrane helix</keyword>
<dbReference type="PROSITE" id="PS50026">
    <property type="entry name" value="EGF_3"/>
    <property type="match status" value="1"/>
</dbReference>
<feature type="region of interest" description="Disordered" evidence="2">
    <location>
        <begin position="430"/>
        <end position="458"/>
    </location>
</feature>
<keyword evidence="4" id="KW-0732">Signal</keyword>
<dbReference type="GO" id="GO:0045202">
    <property type="term" value="C:synapse"/>
    <property type="evidence" value="ECO:0007669"/>
    <property type="project" value="TreeGrafter"/>
</dbReference>
<feature type="chain" id="PRO_5042472035" evidence="4">
    <location>
        <begin position="43"/>
        <end position="775"/>
    </location>
</feature>
<dbReference type="PANTHER" id="PTHR15381:SF1">
    <property type="entry name" value="CHONDROITIN SULFATE PROTEOGLYCAN 5"/>
    <property type="match status" value="1"/>
</dbReference>
<feature type="domain" description="EGF-like" evidence="5">
    <location>
        <begin position="571"/>
        <end position="613"/>
    </location>
</feature>
<gene>
    <name evidence="7" type="primary">LOC116954806</name>
</gene>
<feature type="transmembrane region" description="Helical" evidence="3">
    <location>
        <begin position="619"/>
        <end position="644"/>
    </location>
</feature>
<feature type="compositionally biased region" description="Polar residues" evidence="2">
    <location>
        <begin position="392"/>
        <end position="411"/>
    </location>
</feature>
<dbReference type="GO" id="GO:0048858">
    <property type="term" value="P:cell projection morphogenesis"/>
    <property type="evidence" value="ECO:0007669"/>
    <property type="project" value="TreeGrafter"/>
</dbReference>
<keyword evidence="6" id="KW-1185">Reference proteome</keyword>
<evidence type="ECO:0000256" key="3">
    <source>
        <dbReference type="SAM" id="Phobius"/>
    </source>
</evidence>
<keyword evidence="3" id="KW-0812">Transmembrane</keyword>
<sequence>MPPPPPPTSPADSSALRAPSSPALLRLLPWLLVTLLAPAATAMPDQVPFPAHNDTLTTQNYSMLRQVNMSSSQETSGSNLMSVLSTPLETTQLEDSHGRAPKVPLNTSPSTPVYVHEFPSPPGRNQSSPLATDHSVPTDGAAVMPGATTQPQKNAHSDDNQGYVFGSSGDGSPTENPQHLKFFEMVNPVTSKIERSPEFVQAFEKDDLVVQELQSFEKIDISEPRHGKESNEVYTVKTEVVTVTRVLPKDTTTSGLLTDAITIAIPPMPTKQEATEQTSEPSLTAQGEESFGNLEDIKLKTSAIKTESVEGFEPYNEGSLNVGLPFIRNTEVKDALESTAFTVTLMEESWFNMTEAPSSEGEVLSEGWKGDGLVNVDDKDASLVGNEDANDRATNSKTQLEAPNVGNSTETYADFGDAGEIYDGVDSKGTLQLEDSSKDSDSYWSRQSTADPDLEDSRESWFVTTVTDMQPRTPEAEDLAPQITRGPAAIDDHDDYGDVNNLTYGDGSLNAEPTMSQISSSSGPVDAIAPWDEAKSKGKAVAASDAASSFELVDGVRKCRPGYAPHNASCISVCATTPHYCYNNGRCYLVENLGAICRCSAQEYSWYKGAQCQSVVTDFQVGCVAVGTALLVLFLIFMLIVFFAKKLHSLSTENQQLRTKSLPKCQLEVGADNFSLSTVAVESCMPPPPRKSCQESPSLLPSARALNYYDNMLCTDDPSQKQEKNGESGAITVGHGKPLNASASAGHPPHVPHAKPENTSDDKPSDSRSFQNNLA</sequence>
<feature type="region of interest" description="Disordered" evidence="2">
    <location>
        <begin position="383"/>
        <end position="413"/>
    </location>
</feature>